<organism evidence="2 3">
    <name type="scientific">Candidatus Scatousia excrementipullorum</name>
    <dbReference type="NCBI Taxonomy" id="2840936"/>
    <lineage>
        <taxon>Bacteria</taxon>
        <taxon>Candidatus Scatousia</taxon>
    </lineage>
</organism>
<dbReference type="InterPro" id="IPR000073">
    <property type="entry name" value="AB_hydrolase_1"/>
</dbReference>
<dbReference type="SUPFAM" id="SSF53474">
    <property type="entry name" value="alpha/beta-Hydrolases"/>
    <property type="match status" value="1"/>
</dbReference>
<sequence>MKEIFFRTNDGVKIAVNHFKDGFDRVVVIVPGWFMTKDSKSFLELSKEFAKSYDVLTMDCRGHGRSGGYYTFTAKELNDLEPVIKFAREHYREVYLMGFSLGGALAVLEGALKKDVSKIIAVSAPCDFGKIENQMWHPNAWLPTLKKFEPQRWLSIRPSIVIHKKIKPVKVVDRISVPVLFVAGGKDVTVKPWHTKLLYEKALCKKSFKLFENSIHAEDIFLEQKKNFTEFCKSWLEIQS</sequence>
<dbReference type="Gene3D" id="3.40.50.1820">
    <property type="entry name" value="alpha/beta hydrolase"/>
    <property type="match status" value="1"/>
</dbReference>
<dbReference type="AlphaFoldDB" id="A0A9D9DP65"/>
<dbReference type="GO" id="GO:0016787">
    <property type="term" value="F:hydrolase activity"/>
    <property type="evidence" value="ECO:0007669"/>
    <property type="project" value="UniProtKB-KW"/>
</dbReference>
<dbReference type="InterPro" id="IPR051044">
    <property type="entry name" value="MAG_DAG_Lipase"/>
</dbReference>
<proteinExistence type="predicted"/>
<accession>A0A9D9DP65</accession>
<name>A0A9D9DP65_9BACT</name>
<evidence type="ECO:0000313" key="3">
    <source>
        <dbReference type="Proteomes" id="UP000823632"/>
    </source>
</evidence>
<gene>
    <name evidence="2" type="ORF">IAC76_02470</name>
</gene>
<evidence type="ECO:0000259" key="1">
    <source>
        <dbReference type="Pfam" id="PF12697"/>
    </source>
</evidence>
<evidence type="ECO:0000313" key="2">
    <source>
        <dbReference type="EMBL" id="MBO8430230.1"/>
    </source>
</evidence>
<keyword evidence="2" id="KW-0378">Hydrolase</keyword>
<dbReference type="InterPro" id="IPR029058">
    <property type="entry name" value="AB_hydrolase_fold"/>
</dbReference>
<reference evidence="2" key="2">
    <citation type="journal article" date="2021" name="PeerJ">
        <title>Extensive microbial diversity within the chicken gut microbiome revealed by metagenomics and culture.</title>
        <authorList>
            <person name="Gilroy R."/>
            <person name="Ravi A."/>
            <person name="Getino M."/>
            <person name="Pursley I."/>
            <person name="Horton D.L."/>
            <person name="Alikhan N.F."/>
            <person name="Baker D."/>
            <person name="Gharbi K."/>
            <person name="Hall N."/>
            <person name="Watson M."/>
            <person name="Adriaenssens E.M."/>
            <person name="Foster-Nyarko E."/>
            <person name="Jarju S."/>
            <person name="Secka A."/>
            <person name="Antonio M."/>
            <person name="Oren A."/>
            <person name="Chaudhuri R.R."/>
            <person name="La Ragione R."/>
            <person name="Hildebrand F."/>
            <person name="Pallen M.J."/>
        </authorList>
    </citation>
    <scope>NUCLEOTIDE SEQUENCE</scope>
    <source>
        <strain evidence="2">10192</strain>
    </source>
</reference>
<feature type="domain" description="AB hydrolase-1" evidence="1">
    <location>
        <begin position="27"/>
        <end position="155"/>
    </location>
</feature>
<dbReference type="Proteomes" id="UP000823632">
    <property type="component" value="Unassembled WGS sequence"/>
</dbReference>
<dbReference type="Pfam" id="PF12697">
    <property type="entry name" value="Abhydrolase_6"/>
    <property type="match status" value="1"/>
</dbReference>
<dbReference type="EMBL" id="JADIND010000053">
    <property type="protein sequence ID" value="MBO8430230.1"/>
    <property type="molecule type" value="Genomic_DNA"/>
</dbReference>
<reference evidence="2" key="1">
    <citation type="submission" date="2020-10" db="EMBL/GenBank/DDBJ databases">
        <authorList>
            <person name="Gilroy R."/>
        </authorList>
    </citation>
    <scope>NUCLEOTIDE SEQUENCE</scope>
    <source>
        <strain evidence="2">10192</strain>
    </source>
</reference>
<comment type="caution">
    <text evidence="2">The sequence shown here is derived from an EMBL/GenBank/DDBJ whole genome shotgun (WGS) entry which is preliminary data.</text>
</comment>
<dbReference type="PANTHER" id="PTHR11614">
    <property type="entry name" value="PHOSPHOLIPASE-RELATED"/>
    <property type="match status" value="1"/>
</dbReference>
<protein>
    <submittedName>
        <fullName evidence="2">Alpha/beta fold hydrolase</fullName>
    </submittedName>
</protein>